<keyword evidence="3" id="KW-0378">Hydrolase</keyword>
<comment type="caution">
    <text evidence="3">The sequence shown here is derived from an EMBL/GenBank/DDBJ whole genome shotgun (WGS) entry which is preliminary data.</text>
</comment>
<keyword evidence="4" id="KW-1185">Reference proteome</keyword>
<dbReference type="SUPFAM" id="SSF50494">
    <property type="entry name" value="Trypsin-like serine proteases"/>
    <property type="match status" value="1"/>
</dbReference>
<dbReference type="RefSeq" id="WP_248633931.1">
    <property type="nucleotide sequence ID" value="NZ_JALPTH010000011.1"/>
</dbReference>
<keyword evidence="3" id="KW-0645">Protease</keyword>
<dbReference type="Proteomes" id="UP001522868">
    <property type="component" value="Unassembled WGS sequence"/>
</dbReference>
<gene>
    <name evidence="3" type="ORF">M1O15_13080</name>
</gene>
<dbReference type="InterPro" id="IPR006311">
    <property type="entry name" value="TAT_signal"/>
</dbReference>
<reference evidence="3 4" key="1">
    <citation type="submission" date="2022-04" db="EMBL/GenBank/DDBJ databases">
        <title>Streptomyces sp. nov. LCR6-01 isolated from Lichen of Dirinaria sp.</title>
        <authorList>
            <person name="Kanchanasin P."/>
            <person name="Tanasupawat S."/>
            <person name="Phongsopitanun W."/>
        </authorList>
    </citation>
    <scope>NUCLEOTIDE SEQUENCE [LARGE SCALE GENOMIC DNA]</scope>
    <source>
        <strain evidence="3 4">LCR6-01</strain>
    </source>
</reference>
<dbReference type="EMBL" id="JALPTH010000011">
    <property type="protein sequence ID" value="MCK8678313.1"/>
    <property type="molecule type" value="Genomic_DNA"/>
</dbReference>
<dbReference type="PANTHER" id="PTHR36234:SF5">
    <property type="entry name" value="LYSYL ENDOPEPTIDASE"/>
    <property type="match status" value="1"/>
</dbReference>
<evidence type="ECO:0000313" key="3">
    <source>
        <dbReference type="EMBL" id="MCK8678313.1"/>
    </source>
</evidence>
<evidence type="ECO:0000256" key="1">
    <source>
        <dbReference type="SAM" id="MobiDB-lite"/>
    </source>
</evidence>
<feature type="region of interest" description="Disordered" evidence="1">
    <location>
        <begin position="41"/>
        <end position="74"/>
    </location>
</feature>
<organism evidence="3 4">
    <name type="scientific">Streptomyces lichenis</name>
    <dbReference type="NCBI Taxonomy" id="2306967"/>
    <lineage>
        <taxon>Bacteria</taxon>
        <taxon>Bacillati</taxon>
        <taxon>Actinomycetota</taxon>
        <taxon>Actinomycetes</taxon>
        <taxon>Kitasatosporales</taxon>
        <taxon>Streptomycetaceae</taxon>
        <taxon>Streptomyces</taxon>
    </lineage>
</organism>
<evidence type="ECO:0000256" key="2">
    <source>
        <dbReference type="SAM" id="SignalP"/>
    </source>
</evidence>
<dbReference type="InterPro" id="IPR009003">
    <property type="entry name" value="Peptidase_S1_PA"/>
</dbReference>
<name>A0ABT0IAG4_9ACTN</name>
<feature type="compositionally biased region" description="Low complexity" evidence="1">
    <location>
        <begin position="50"/>
        <end position="74"/>
    </location>
</feature>
<keyword evidence="2" id="KW-0732">Signal</keyword>
<dbReference type="Gene3D" id="2.40.10.10">
    <property type="entry name" value="Trypsin-like serine proteases"/>
    <property type="match status" value="2"/>
</dbReference>
<feature type="chain" id="PRO_5046546011" evidence="2">
    <location>
        <begin position="45"/>
        <end position="427"/>
    </location>
</feature>
<accession>A0ABT0IAG4</accession>
<dbReference type="GO" id="GO:0006508">
    <property type="term" value="P:proteolysis"/>
    <property type="evidence" value="ECO:0007669"/>
    <property type="project" value="UniProtKB-KW"/>
</dbReference>
<dbReference type="Pfam" id="PF13365">
    <property type="entry name" value="Trypsin_2"/>
    <property type="match status" value="1"/>
</dbReference>
<dbReference type="GO" id="GO:0008233">
    <property type="term" value="F:peptidase activity"/>
    <property type="evidence" value="ECO:0007669"/>
    <property type="project" value="UniProtKB-KW"/>
</dbReference>
<feature type="signal peptide" evidence="2">
    <location>
        <begin position="1"/>
        <end position="44"/>
    </location>
</feature>
<dbReference type="PROSITE" id="PS51318">
    <property type="entry name" value="TAT"/>
    <property type="match status" value="1"/>
</dbReference>
<proteinExistence type="predicted"/>
<sequence length="427" mass="45250">MKRLIPDLPIFRSRRRRSRCAGTALGAAAAVLALGAGAQPSALADTSGGPAPRTAVSAAPAAPEAPGPEAAGTERALERRIAYGASGRSWRTEIRSPGSSYVKVHFASLKLAGDDYVSVSSPDGREKHTYYADPRRGSDRTEHGHPGFAALSIDGDTAVVTLHATAARQAQRLGRAGYGVVVDRIYRGFDAAEQQAQDRKARSVCGRDARRDVVCYRGSHPTEYARGGAVARQLLNGRGHCTAWRVGNTNRMVTNNHCLGSAADLRASEFQFDYQCATCGGNDPKPGTKVSGADFIRTSSALDYTLFSVNSFDSIRSFGTLYLDARTPQAGERIYIPGHGDAKAKRLSIYEESDGGATCKIDVAVRGEDTGYRCDTSGGNSGSPVLAASSHKVIALHWGGGCPSGTNIGTRIQLVYDQIRGDIDNNG</sequence>
<dbReference type="PANTHER" id="PTHR36234">
    <property type="entry name" value="LYSYL ENDOPEPTIDASE"/>
    <property type="match status" value="1"/>
</dbReference>
<feature type="compositionally biased region" description="Basic and acidic residues" evidence="1">
    <location>
        <begin position="123"/>
        <end position="143"/>
    </location>
</feature>
<dbReference type="InterPro" id="IPR043504">
    <property type="entry name" value="Peptidase_S1_PA_chymotrypsin"/>
</dbReference>
<protein>
    <submittedName>
        <fullName evidence="3">Serine protease</fullName>
    </submittedName>
</protein>
<evidence type="ECO:0000313" key="4">
    <source>
        <dbReference type="Proteomes" id="UP001522868"/>
    </source>
</evidence>
<feature type="region of interest" description="Disordered" evidence="1">
    <location>
        <begin position="120"/>
        <end position="143"/>
    </location>
</feature>